<dbReference type="InterPro" id="IPR017946">
    <property type="entry name" value="PLC-like_Pdiesterase_TIM-brl"/>
</dbReference>
<protein>
    <recommendedName>
        <fullName evidence="2">GP-PDE domain-containing protein</fullName>
    </recommendedName>
</protein>
<dbReference type="Gene3D" id="3.20.20.190">
    <property type="entry name" value="Phosphatidylinositol (PI) phosphodiesterase"/>
    <property type="match status" value="1"/>
</dbReference>
<dbReference type="SUPFAM" id="SSF51695">
    <property type="entry name" value="PLC-like phosphodiesterases"/>
    <property type="match status" value="1"/>
</dbReference>
<dbReference type="GO" id="GO:0005886">
    <property type="term" value="C:plasma membrane"/>
    <property type="evidence" value="ECO:0007669"/>
    <property type="project" value="TreeGrafter"/>
</dbReference>
<name>A0AB73INM3_9BURK</name>
<dbReference type="GO" id="GO:0008889">
    <property type="term" value="F:glycerophosphodiester phosphodiesterase activity"/>
    <property type="evidence" value="ECO:0007669"/>
    <property type="project" value="TreeGrafter"/>
</dbReference>
<dbReference type="AlphaFoldDB" id="A0AB73INM3"/>
<keyword evidence="1" id="KW-0732">Signal</keyword>
<feature type="chain" id="PRO_5044496874" description="GP-PDE domain-containing protein" evidence="1">
    <location>
        <begin position="33"/>
        <end position="363"/>
    </location>
</feature>
<feature type="domain" description="GP-PDE" evidence="2">
    <location>
        <begin position="53"/>
        <end position="363"/>
    </location>
</feature>
<accession>A0AB73INM3</accession>
<feature type="signal peptide" evidence="1">
    <location>
        <begin position="1"/>
        <end position="32"/>
    </location>
</feature>
<dbReference type="CDD" id="cd08566">
    <property type="entry name" value="GDPD_AtGDE_like"/>
    <property type="match status" value="1"/>
</dbReference>
<dbReference type="PANTHER" id="PTHR46320:SF1">
    <property type="entry name" value="GLYCEROPHOSPHODIESTER PHOSPHODIESTERASE 1"/>
    <property type="match status" value="1"/>
</dbReference>
<gene>
    <name evidence="3" type="ORF">J2793_007046</name>
</gene>
<dbReference type="EMBL" id="JAURTK010000023">
    <property type="protein sequence ID" value="MDP9651571.1"/>
    <property type="molecule type" value="Genomic_DNA"/>
</dbReference>
<dbReference type="GO" id="GO:0070291">
    <property type="term" value="P:N-acylethanolamine metabolic process"/>
    <property type="evidence" value="ECO:0007669"/>
    <property type="project" value="TreeGrafter"/>
</dbReference>
<dbReference type="Proteomes" id="UP001229486">
    <property type="component" value="Unassembled WGS sequence"/>
</dbReference>
<evidence type="ECO:0000313" key="4">
    <source>
        <dbReference type="Proteomes" id="UP001229486"/>
    </source>
</evidence>
<dbReference type="PROSITE" id="PS51704">
    <property type="entry name" value="GP_PDE"/>
    <property type="match status" value="1"/>
</dbReference>
<organism evidence="3 4">
    <name type="scientific">Paraburkholderia caledonica</name>
    <dbReference type="NCBI Taxonomy" id="134536"/>
    <lineage>
        <taxon>Bacteria</taxon>
        <taxon>Pseudomonadati</taxon>
        <taxon>Pseudomonadota</taxon>
        <taxon>Betaproteobacteria</taxon>
        <taxon>Burkholderiales</taxon>
        <taxon>Burkholderiaceae</taxon>
        <taxon>Paraburkholderia</taxon>
    </lineage>
</organism>
<dbReference type="PROSITE" id="PS51257">
    <property type="entry name" value="PROKAR_LIPOPROTEIN"/>
    <property type="match status" value="1"/>
</dbReference>
<reference evidence="3" key="1">
    <citation type="submission" date="2023-07" db="EMBL/GenBank/DDBJ databases">
        <title>Sorghum-associated microbial communities from plants grown in Nebraska, USA.</title>
        <authorList>
            <person name="Schachtman D."/>
        </authorList>
    </citation>
    <scope>NUCLEOTIDE SEQUENCE</scope>
    <source>
        <strain evidence="3">DS1061</strain>
    </source>
</reference>
<dbReference type="Pfam" id="PF03009">
    <property type="entry name" value="GDPD"/>
    <property type="match status" value="1"/>
</dbReference>
<sequence>MHTTRPCETLRARCLSLAFMLAASVAPQLSSAACPTVGHKMAYLLKTVPTHQVSVLAHRGLWGRYAPDESTPENSRASLQAADDACMDAVELDVKTTREGVPIIMHDFNLGRTTDVFNFFRNGTKYNPISNTGTNPAVSSVSWQDIQRMHLLTPSRNLTTGYFVPDVEGVLNYWVQNGLNTPIIFDTKTADAVRAINRVAEGHFSSPQQVVAVKVNATLYPTYRAFRADAPSILGIPVFTTNMLTKIDVPAARANWEASASALEINVKQKNGLLQGQLDSIQRAGKASGVFNAIPDGPRSDEFSSNDGHCCYRLSDLYFSYSGGKDTADNRGDWSYLVSQGYTFITTDDPRGLIGFLHSRGLH</sequence>
<dbReference type="GO" id="GO:0006580">
    <property type="term" value="P:ethanolamine metabolic process"/>
    <property type="evidence" value="ECO:0007669"/>
    <property type="project" value="TreeGrafter"/>
</dbReference>
<dbReference type="PANTHER" id="PTHR46320">
    <property type="entry name" value="GLYCEROPHOSPHODIESTER PHOSPHODIESTERASE 1"/>
    <property type="match status" value="1"/>
</dbReference>
<proteinExistence type="predicted"/>
<comment type="caution">
    <text evidence="3">The sequence shown here is derived from an EMBL/GenBank/DDBJ whole genome shotgun (WGS) entry which is preliminary data.</text>
</comment>
<evidence type="ECO:0000313" key="3">
    <source>
        <dbReference type="EMBL" id="MDP9651571.1"/>
    </source>
</evidence>
<dbReference type="GO" id="GO:0006644">
    <property type="term" value="P:phospholipid metabolic process"/>
    <property type="evidence" value="ECO:0007669"/>
    <property type="project" value="TreeGrafter"/>
</dbReference>
<evidence type="ECO:0000256" key="1">
    <source>
        <dbReference type="SAM" id="SignalP"/>
    </source>
</evidence>
<dbReference type="InterPro" id="IPR030395">
    <property type="entry name" value="GP_PDE_dom"/>
</dbReference>
<evidence type="ECO:0000259" key="2">
    <source>
        <dbReference type="PROSITE" id="PS51704"/>
    </source>
</evidence>